<dbReference type="CDD" id="cd19994">
    <property type="entry name" value="PBP1_ChvE"/>
    <property type="match status" value="1"/>
</dbReference>
<evidence type="ECO:0000259" key="3">
    <source>
        <dbReference type="Pfam" id="PF13407"/>
    </source>
</evidence>
<dbReference type="InterPro" id="IPR025997">
    <property type="entry name" value="SBP_2_dom"/>
</dbReference>
<keyword evidence="5" id="KW-1185">Reference proteome</keyword>
<accession>A0A6L5G3E6</accession>
<evidence type="ECO:0000313" key="5">
    <source>
        <dbReference type="Proteomes" id="UP000477750"/>
    </source>
</evidence>
<proteinExistence type="predicted"/>
<evidence type="ECO:0000313" key="4">
    <source>
        <dbReference type="EMBL" id="MQM24339.1"/>
    </source>
</evidence>
<sequence>MHLSRRGLLYGSAGAAAVSLAGCGVGGEEERNLTGFTGISMPTDTSERWVIEGQALEENLTNLGYEVIHQNAKDVVEDQIAQIQSMVAEGVEFLVIAAIDNKSLGQVLADAKDQGVTIIAYDRLILETPDVDYYASFNNYQVGVLQATHIIERLGMRDNPGPFNIELFSGDLGDNNSQYFFMGGLDTFESFIYEGRVHVPSGQTEQEPTATQGWSGDVAQARMTQLLEDYYSDDLEIHAVLSPYDGISRGVVAALVEAGYEPGADDFPVVTGQDAEAASVKAIKDGTGQTETVFKDTRQLASTVTGMVQAIVEGGEPEVNDLGTYDNGFKFVPSLLLDPVDVTAENYQEVIVESEYLTEEQIDAGEA</sequence>
<dbReference type="PANTHER" id="PTHR30036:SF1">
    <property type="entry name" value="D-XYLOSE-BINDING PERIPLASMIC PROTEIN"/>
    <property type="match status" value="1"/>
</dbReference>
<keyword evidence="2" id="KW-0732">Signal</keyword>
<dbReference type="EMBL" id="WIAO01000002">
    <property type="protein sequence ID" value="MQM24339.1"/>
    <property type="molecule type" value="Genomic_DNA"/>
</dbReference>
<gene>
    <name evidence="4" type="ORF">GFD30_01905</name>
</gene>
<evidence type="ECO:0000256" key="2">
    <source>
        <dbReference type="ARBA" id="ARBA00022729"/>
    </source>
</evidence>
<protein>
    <submittedName>
        <fullName evidence="4">Substrate-binding domain-containing protein</fullName>
    </submittedName>
</protein>
<comment type="caution">
    <text evidence="4">The sequence shown here is derived from an EMBL/GenBank/DDBJ whole genome shotgun (WGS) entry which is preliminary data.</text>
</comment>
<dbReference type="RefSeq" id="WP_153023548.1">
    <property type="nucleotide sequence ID" value="NZ_WIAO01000002.1"/>
</dbReference>
<dbReference type="PANTHER" id="PTHR30036">
    <property type="entry name" value="D-XYLOSE-BINDING PERIPLASMIC PROTEIN"/>
    <property type="match status" value="1"/>
</dbReference>
<dbReference type="Gene3D" id="3.40.50.2300">
    <property type="match status" value="2"/>
</dbReference>
<dbReference type="InterPro" id="IPR028082">
    <property type="entry name" value="Peripla_BP_I"/>
</dbReference>
<dbReference type="SUPFAM" id="SSF53822">
    <property type="entry name" value="Periplasmic binding protein-like I"/>
    <property type="match status" value="1"/>
</dbReference>
<dbReference type="PROSITE" id="PS51257">
    <property type="entry name" value="PROKAR_LIPOPROTEIN"/>
    <property type="match status" value="1"/>
</dbReference>
<name>A0A6L5G3E6_9ACTN</name>
<evidence type="ECO:0000256" key="1">
    <source>
        <dbReference type="ARBA" id="ARBA00004196"/>
    </source>
</evidence>
<dbReference type="AlphaFoldDB" id="A0A6L5G3E6"/>
<dbReference type="GO" id="GO:0030288">
    <property type="term" value="C:outer membrane-bounded periplasmic space"/>
    <property type="evidence" value="ECO:0007669"/>
    <property type="project" value="TreeGrafter"/>
</dbReference>
<feature type="domain" description="Periplasmic binding protein" evidence="3">
    <location>
        <begin position="38"/>
        <end position="315"/>
    </location>
</feature>
<comment type="subcellular location">
    <subcellularLocation>
        <location evidence="1">Cell envelope</location>
    </subcellularLocation>
</comment>
<dbReference type="Proteomes" id="UP000477750">
    <property type="component" value="Unassembled WGS sequence"/>
</dbReference>
<dbReference type="Pfam" id="PF13407">
    <property type="entry name" value="Peripla_BP_4"/>
    <property type="match status" value="1"/>
</dbReference>
<organism evidence="4 5">
    <name type="scientific">Glycomyces albidus</name>
    <dbReference type="NCBI Taxonomy" id="2656774"/>
    <lineage>
        <taxon>Bacteria</taxon>
        <taxon>Bacillati</taxon>
        <taxon>Actinomycetota</taxon>
        <taxon>Actinomycetes</taxon>
        <taxon>Glycomycetales</taxon>
        <taxon>Glycomycetaceae</taxon>
        <taxon>Glycomyces</taxon>
    </lineage>
</organism>
<dbReference type="InterPro" id="IPR050555">
    <property type="entry name" value="Bact_Solute-Bind_Prot2"/>
</dbReference>
<dbReference type="GO" id="GO:0030246">
    <property type="term" value="F:carbohydrate binding"/>
    <property type="evidence" value="ECO:0007669"/>
    <property type="project" value="TreeGrafter"/>
</dbReference>
<reference evidence="4 5" key="1">
    <citation type="submission" date="2019-10" db="EMBL/GenBank/DDBJ databases">
        <title>Glycomyces albidus sp. nov., a novel actinomycete isolated from rhizosphere soil of wheat (Triticum aestivum L.).</title>
        <authorList>
            <person name="Qian L."/>
        </authorList>
    </citation>
    <scope>NUCLEOTIDE SEQUENCE [LARGE SCALE GENOMIC DNA]</scope>
    <source>
        <strain evidence="4 5">NEAU-7082</strain>
    </source>
</reference>